<name>A0ABW0J8E6_9BURK</name>
<sequence length="155" mass="16677">MASVGPYGLGAFSEAPRNWASFDPIGLTLSSGAHLSPPSRIAASQLRRFLDLPDFTVDRQSIASEPRIDWCARFRGTVDNSPFWSRRGFWLVSESRHKSDPPEEHGRCTAAQAAGAAGGAALFGPGGRFALLDGRLRGDAGILLPAERMPSHTRC</sequence>
<evidence type="ECO:0000313" key="1">
    <source>
        <dbReference type="EMBL" id="MFC5429247.1"/>
    </source>
</evidence>
<organism evidence="1 2">
    <name type="scientific">Paraburkholderia denitrificans</name>
    <dbReference type="NCBI Taxonomy" id="694025"/>
    <lineage>
        <taxon>Bacteria</taxon>
        <taxon>Pseudomonadati</taxon>
        <taxon>Pseudomonadota</taxon>
        <taxon>Betaproteobacteria</taxon>
        <taxon>Burkholderiales</taxon>
        <taxon>Burkholderiaceae</taxon>
        <taxon>Paraburkholderia</taxon>
    </lineage>
</organism>
<dbReference type="Proteomes" id="UP001596103">
    <property type="component" value="Unassembled WGS sequence"/>
</dbReference>
<proteinExistence type="predicted"/>
<evidence type="ECO:0000313" key="2">
    <source>
        <dbReference type="Proteomes" id="UP001596103"/>
    </source>
</evidence>
<keyword evidence="2" id="KW-1185">Reference proteome</keyword>
<reference evidence="2" key="1">
    <citation type="journal article" date="2019" name="Int. J. Syst. Evol. Microbiol.">
        <title>The Global Catalogue of Microorganisms (GCM) 10K type strain sequencing project: providing services to taxonomists for standard genome sequencing and annotation.</title>
        <authorList>
            <consortium name="The Broad Institute Genomics Platform"/>
            <consortium name="The Broad Institute Genome Sequencing Center for Infectious Disease"/>
            <person name="Wu L."/>
            <person name="Ma J."/>
        </authorList>
    </citation>
    <scope>NUCLEOTIDE SEQUENCE [LARGE SCALE GENOMIC DNA]</scope>
    <source>
        <strain evidence="2">CCUG 56042</strain>
    </source>
</reference>
<protein>
    <submittedName>
        <fullName evidence="1">Uncharacterized protein</fullName>
    </submittedName>
</protein>
<dbReference type="RefSeq" id="WP_377711327.1">
    <property type="nucleotide sequence ID" value="NZ_JBHSMP010000013.1"/>
</dbReference>
<dbReference type="EMBL" id="JBHSMP010000013">
    <property type="protein sequence ID" value="MFC5429247.1"/>
    <property type="molecule type" value="Genomic_DNA"/>
</dbReference>
<accession>A0ABW0J8E6</accession>
<comment type="caution">
    <text evidence="1">The sequence shown here is derived from an EMBL/GenBank/DDBJ whole genome shotgun (WGS) entry which is preliminary data.</text>
</comment>
<gene>
    <name evidence="1" type="ORF">ACFPTO_10610</name>
</gene>